<feature type="transmembrane region" description="Helical" evidence="9">
    <location>
        <begin position="114"/>
        <end position="134"/>
    </location>
</feature>
<comment type="subcellular location">
    <subcellularLocation>
        <location evidence="1">Membrane</location>
        <topology evidence="1">Multi-pass membrane protein</topology>
    </subcellularLocation>
</comment>
<dbReference type="Proteomes" id="UP000799750">
    <property type="component" value="Unassembled WGS sequence"/>
</dbReference>
<dbReference type="InterPro" id="IPR032880">
    <property type="entry name" value="CSC1/OSCA1-like_N"/>
</dbReference>
<name>A0A6A6R7X3_9PEZI</name>
<evidence type="ECO:0000256" key="6">
    <source>
        <dbReference type="ARBA" id="ARBA00023136"/>
    </source>
</evidence>
<protein>
    <submittedName>
        <fullName evidence="13">DUF221-domain-containing protein</fullName>
    </submittedName>
</protein>
<dbReference type="Pfam" id="PF02714">
    <property type="entry name" value="RSN1_7TM"/>
    <property type="match status" value="1"/>
</dbReference>
<keyword evidence="5 9" id="KW-1133">Transmembrane helix</keyword>
<feature type="compositionally biased region" description="Basic and acidic residues" evidence="8">
    <location>
        <begin position="854"/>
        <end position="868"/>
    </location>
</feature>
<evidence type="ECO:0000256" key="2">
    <source>
        <dbReference type="ARBA" id="ARBA00007779"/>
    </source>
</evidence>
<dbReference type="InterPro" id="IPR027815">
    <property type="entry name" value="CSC1/OSCA1-like_cyt"/>
</dbReference>
<dbReference type="OrthoDB" id="2150324at2759"/>
<gene>
    <name evidence="13" type="ORF">BU16DRAFT_452308</name>
</gene>
<dbReference type="PANTHER" id="PTHR13018">
    <property type="entry name" value="PROBABLE MEMBRANE PROTEIN DUF221-RELATED"/>
    <property type="match status" value="1"/>
</dbReference>
<evidence type="ECO:0000259" key="12">
    <source>
        <dbReference type="Pfam" id="PF14703"/>
    </source>
</evidence>
<feature type="transmembrane region" description="Helical" evidence="9">
    <location>
        <begin position="432"/>
        <end position="452"/>
    </location>
</feature>
<feature type="domain" description="CSC1/OSCA1-like cytosolic" evidence="12">
    <location>
        <begin position="205"/>
        <end position="372"/>
    </location>
</feature>
<dbReference type="EMBL" id="MU004183">
    <property type="protein sequence ID" value="KAF2500484.1"/>
    <property type="molecule type" value="Genomic_DNA"/>
</dbReference>
<evidence type="ECO:0000259" key="10">
    <source>
        <dbReference type="Pfam" id="PF02714"/>
    </source>
</evidence>
<feature type="transmembrane region" description="Helical" evidence="9">
    <location>
        <begin position="479"/>
        <end position="505"/>
    </location>
</feature>
<proteinExistence type="inferred from homology"/>
<feature type="transmembrane region" description="Helical" evidence="9">
    <location>
        <begin position="389"/>
        <end position="412"/>
    </location>
</feature>
<keyword evidence="14" id="KW-1185">Reference proteome</keyword>
<dbReference type="Pfam" id="PF13967">
    <property type="entry name" value="RSN1_TM"/>
    <property type="match status" value="1"/>
</dbReference>
<dbReference type="Pfam" id="PF14703">
    <property type="entry name" value="PHM7_cyt"/>
    <property type="match status" value="1"/>
</dbReference>
<feature type="domain" description="CSC1/OSCA1-like 7TM region" evidence="10">
    <location>
        <begin position="383"/>
        <end position="667"/>
    </location>
</feature>
<evidence type="ECO:0000256" key="7">
    <source>
        <dbReference type="SAM" id="Coils"/>
    </source>
</evidence>
<comment type="similarity">
    <text evidence="2">Belongs to the CSC1 (TC 1.A.17) family.</text>
</comment>
<evidence type="ECO:0000256" key="5">
    <source>
        <dbReference type="ARBA" id="ARBA00022989"/>
    </source>
</evidence>
<organism evidence="13 14">
    <name type="scientific">Lophium mytilinum</name>
    <dbReference type="NCBI Taxonomy" id="390894"/>
    <lineage>
        <taxon>Eukaryota</taxon>
        <taxon>Fungi</taxon>
        <taxon>Dikarya</taxon>
        <taxon>Ascomycota</taxon>
        <taxon>Pezizomycotina</taxon>
        <taxon>Dothideomycetes</taxon>
        <taxon>Pleosporomycetidae</taxon>
        <taxon>Mytilinidiales</taxon>
        <taxon>Mytilinidiaceae</taxon>
        <taxon>Lophium</taxon>
    </lineage>
</organism>
<dbReference type="InterPro" id="IPR003864">
    <property type="entry name" value="CSC1/OSCA1-like_7TM"/>
</dbReference>
<evidence type="ECO:0000259" key="11">
    <source>
        <dbReference type="Pfam" id="PF13967"/>
    </source>
</evidence>
<accession>A0A6A6R7X3</accession>
<evidence type="ECO:0000313" key="14">
    <source>
        <dbReference type="Proteomes" id="UP000799750"/>
    </source>
</evidence>
<sequence>MLLRRDDDPKDEFLRLMSNPFASQLTSTSVLIALGTSLGVSALIAIAFCFLRPFNSVVYAPRLRFADEKHRPPELGPSPWAWIGPLGMKEDVLVEKIGLDATIFLRFTKMCRNIFLILSLVGCGILIPVNVVGGKQMYNTSGWSVEGLMKMTPQYMYGGIFWAFVGCAYAFNIVIMYFLWRNYKAVTRLRRRYLDSPEYQASLSSRTLMVTDIPKSLRTDEGIVRITDDLKTTPEVPRAAIGRNVKDLPDMIEEHEENVMKLEKVLAKYLKNPNKLPATRPTCKPSKKDEAYVDKNTKVDAIEYLTKRIERLEREIRTVRESVDRRDAMPYGFASYESIESAHSLAYLAKRKHPQGTTIKLAPRPNDIIWKNLPLDPKTRRWRRVINNFWITLLTLAWMAPNALIAVFLTNLSNLGNVWHGFRTQLQTNPNFWAVVQGVASPAITSLFYYLLPSIFRRLSIQAGDVTKTSRERHVINKLYSFFVFNNLLVFSLFSALWALIGGVIEKTSKENKSVMDAFQELHPLVNTLVALCSVSPFWITWLLQRNLGAAIDLAQVANLAWGSFRRKFGSPTPRDFITQTAPPPFDYASYYNYFLFYSTVTLAFAPIQPVVLLVTALYFCIDAYWKKYLLMYVFVTKTESGGLFWRVLFNRMLFTAFFSNLVVVLMVISHGDPYRWQMLAAMIPLPLMLLAFKIYCKRTFDDQLAFYTKGDSAKGTEAALPVDKESRRRDRVGVRFGNPALYKKLIVPMVHEKSQHLLAELYKGRLHDDGQDVSGYSDVYAMKRMSHERPGKAAPAAAAPFEIVKENELDFENFKDRPEFSEEHGGGGEAYGRSADLIRPGTPGTMSTFGGSDRGRSSSRDSERTYAEDVGVQYPKGYHSTPSALREYSPSPDRGHKGFENVPVAGGGQYNQYQMRDETALLGDAAPMGRGTPYDRQTPTEGEEGGEYFRGRQF</sequence>
<evidence type="ECO:0000256" key="8">
    <source>
        <dbReference type="SAM" id="MobiDB-lite"/>
    </source>
</evidence>
<reference evidence="13" key="1">
    <citation type="journal article" date="2020" name="Stud. Mycol.">
        <title>101 Dothideomycetes genomes: a test case for predicting lifestyles and emergence of pathogens.</title>
        <authorList>
            <person name="Haridas S."/>
            <person name="Albert R."/>
            <person name="Binder M."/>
            <person name="Bloem J."/>
            <person name="Labutti K."/>
            <person name="Salamov A."/>
            <person name="Andreopoulos B."/>
            <person name="Baker S."/>
            <person name="Barry K."/>
            <person name="Bills G."/>
            <person name="Bluhm B."/>
            <person name="Cannon C."/>
            <person name="Castanera R."/>
            <person name="Culley D."/>
            <person name="Daum C."/>
            <person name="Ezra D."/>
            <person name="Gonzalez J."/>
            <person name="Henrissat B."/>
            <person name="Kuo A."/>
            <person name="Liang C."/>
            <person name="Lipzen A."/>
            <person name="Lutzoni F."/>
            <person name="Magnuson J."/>
            <person name="Mondo S."/>
            <person name="Nolan M."/>
            <person name="Ohm R."/>
            <person name="Pangilinan J."/>
            <person name="Park H.-J."/>
            <person name="Ramirez L."/>
            <person name="Alfaro M."/>
            <person name="Sun H."/>
            <person name="Tritt A."/>
            <person name="Yoshinaga Y."/>
            <person name="Zwiers L.-H."/>
            <person name="Turgeon B."/>
            <person name="Goodwin S."/>
            <person name="Spatafora J."/>
            <person name="Crous P."/>
            <person name="Grigoriev I."/>
        </authorList>
    </citation>
    <scope>NUCLEOTIDE SEQUENCE</scope>
    <source>
        <strain evidence="13">CBS 269.34</strain>
    </source>
</reference>
<dbReference type="PANTHER" id="PTHR13018:SF149">
    <property type="entry name" value="DOMAIN PROTEIN, PUTATIVE (AFU_ORTHOLOGUE AFUA_3G11660)-RELATED"/>
    <property type="match status" value="1"/>
</dbReference>
<feature type="transmembrane region" description="Helical" evidence="9">
    <location>
        <begin position="154"/>
        <end position="180"/>
    </location>
</feature>
<dbReference type="AlphaFoldDB" id="A0A6A6R7X3"/>
<feature type="transmembrane region" description="Helical" evidence="9">
    <location>
        <begin position="595"/>
        <end position="620"/>
    </location>
</feature>
<dbReference type="InterPro" id="IPR045122">
    <property type="entry name" value="Csc1-like"/>
</dbReference>
<dbReference type="GO" id="GO:0005227">
    <property type="term" value="F:calcium-activated cation channel activity"/>
    <property type="evidence" value="ECO:0007669"/>
    <property type="project" value="InterPro"/>
</dbReference>
<feature type="transmembrane region" description="Helical" evidence="9">
    <location>
        <begin position="677"/>
        <end position="697"/>
    </location>
</feature>
<evidence type="ECO:0000313" key="13">
    <source>
        <dbReference type="EMBL" id="KAF2500484.1"/>
    </source>
</evidence>
<feature type="region of interest" description="Disordered" evidence="8">
    <location>
        <begin position="924"/>
        <end position="955"/>
    </location>
</feature>
<evidence type="ECO:0000256" key="4">
    <source>
        <dbReference type="ARBA" id="ARBA00022692"/>
    </source>
</evidence>
<evidence type="ECO:0000256" key="9">
    <source>
        <dbReference type="SAM" id="Phobius"/>
    </source>
</evidence>
<feature type="domain" description="CSC1/OSCA1-like N-terminal transmembrane" evidence="11">
    <location>
        <begin position="30"/>
        <end position="182"/>
    </location>
</feature>
<evidence type="ECO:0000256" key="1">
    <source>
        <dbReference type="ARBA" id="ARBA00004141"/>
    </source>
</evidence>
<keyword evidence="6 9" id="KW-0472">Membrane</keyword>
<keyword evidence="7" id="KW-0175">Coiled coil</keyword>
<feature type="transmembrane region" description="Helical" evidence="9">
    <location>
        <begin position="30"/>
        <end position="54"/>
    </location>
</feature>
<keyword evidence="3" id="KW-0813">Transport</keyword>
<dbReference type="GO" id="GO:0005886">
    <property type="term" value="C:plasma membrane"/>
    <property type="evidence" value="ECO:0007669"/>
    <property type="project" value="TreeGrafter"/>
</dbReference>
<keyword evidence="4 9" id="KW-0812">Transmembrane</keyword>
<feature type="region of interest" description="Disordered" evidence="8">
    <location>
        <begin position="819"/>
        <end position="901"/>
    </location>
</feature>
<evidence type="ECO:0000256" key="3">
    <source>
        <dbReference type="ARBA" id="ARBA00022448"/>
    </source>
</evidence>
<feature type="transmembrane region" description="Helical" evidence="9">
    <location>
        <begin position="653"/>
        <end position="671"/>
    </location>
</feature>
<feature type="coiled-coil region" evidence="7">
    <location>
        <begin position="252"/>
        <end position="329"/>
    </location>
</feature>